<feature type="domain" description="SHOCT" evidence="1">
    <location>
        <begin position="135"/>
        <end position="162"/>
    </location>
</feature>
<comment type="caution">
    <text evidence="2">The sequence shown here is derived from an EMBL/GenBank/DDBJ whole genome shotgun (WGS) entry which is preliminary data.</text>
</comment>
<evidence type="ECO:0000259" key="1">
    <source>
        <dbReference type="Pfam" id="PF09851"/>
    </source>
</evidence>
<gene>
    <name evidence="2" type="ORF">NVS47_13080</name>
</gene>
<proteinExistence type="predicted"/>
<organism evidence="2 3">
    <name type="scientific">Dehalobacterium formicoaceticum</name>
    <dbReference type="NCBI Taxonomy" id="51515"/>
    <lineage>
        <taxon>Bacteria</taxon>
        <taxon>Bacillati</taxon>
        <taxon>Bacillota</taxon>
        <taxon>Clostridia</taxon>
        <taxon>Eubacteriales</taxon>
        <taxon>Peptococcaceae</taxon>
        <taxon>Dehalobacterium</taxon>
    </lineage>
</organism>
<sequence>MFGGKKHPKIYSFTDIIDFELLEDGSSITKGGLGRALAGGFLFGGVGAVVGGVTGGKKSKAICDSLKIKITLNSMATPTTYINFIKTQTKKSSFIYKSNFSLAQDCLSVLQLMCNESSGQDHGSPDSKSGTSEADELLKFKQLLDNGVITQEEFEMKKKQILGL</sequence>
<dbReference type="EMBL" id="JANPWE010000007">
    <property type="protein sequence ID" value="MCR6546432.1"/>
    <property type="molecule type" value="Genomic_DNA"/>
</dbReference>
<evidence type="ECO:0000313" key="3">
    <source>
        <dbReference type="Proteomes" id="UP001524944"/>
    </source>
</evidence>
<name>A0ABT1Y6D9_9FIRM</name>
<protein>
    <submittedName>
        <fullName evidence="2">SHOCT domain-containing protein</fullName>
    </submittedName>
</protein>
<dbReference type="Proteomes" id="UP001524944">
    <property type="component" value="Unassembled WGS sequence"/>
</dbReference>
<dbReference type="InterPro" id="IPR018649">
    <property type="entry name" value="SHOCT"/>
</dbReference>
<dbReference type="Pfam" id="PF09851">
    <property type="entry name" value="SHOCT"/>
    <property type="match status" value="1"/>
</dbReference>
<keyword evidence="3" id="KW-1185">Reference proteome</keyword>
<reference evidence="2 3" key="1">
    <citation type="submission" date="2022-08" db="EMBL/GenBank/DDBJ databases">
        <title>Proteogenomics of the novel Dehalobacterium formicoaceticum strain EZ94 highlights a key role of methyltransferases during anaerobic dichloromethane degradation.</title>
        <authorList>
            <person name="Wasmund K."/>
        </authorList>
    </citation>
    <scope>NUCLEOTIDE SEQUENCE [LARGE SCALE GENOMIC DNA]</scope>
    <source>
        <strain evidence="2 3">EZ94</strain>
    </source>
</reference>
<dbReference type="RefSeq" id="WP_257913867.1">
    <property type="nucleotide sequence ID" value="NZ_JANPWE010000007.1"/>
</dbReference>
<accession>A0ABT1Y6D9</accession>
<evidence type="ECO:0000313" key="2">
    <source>
        <dbReference type="EMBL" id="MCR6546432.1"/>
    </source>
</evidence>